<dbReference type="Gene3D" id="3.40.50.720">
    <property type="entry name" value="NAD(P)-binding Rossmann-like Domain"/>
    <property type="match status" value="1"/>
</dbReference>
<dbReference type="GO" id="GO:0003978">
    <property type="term" value="F:UDP-glucose 4-epimerase activity"/>
    <property type="evidence" value="ECO:0007669"/>
    <property type="project" value="UniProtKB-EC"/>
</dbReference>
<organism evidence="2 3">
    <name type="scientific">Aerococcus viridans (strain ATCC 11563 / DSM 20340 / CCUG 4311 / JCM 20461 / NBRC 12219 / NCTC 8251 / M1)</name>
    <dbReference type="NCBI Taxonomy" id="655812"/>
    <lineage>
        <taxon>Bacteria</taxon>
        <taxon>Bacillati</taxon>
        <taxon>Bacillota</taxon>
        <taxon>Bacilli</taxon>
        <taxon>Lactobacillales</taxon>
        <taxon>Aerococcaceae</taxon>
        <taxon>Aerococcus</taxon>
    </lineage>
</organism>
<evidence type="ECO:0000313" key="2">
    <source>
        <dbReference type="EMBL" id="EFG50227.1"/>
    </source>
</evidence>
<feature type="domain" description="NAD-dependent epimerase/dehydratase" evidence="1">
    <location>
        <begin position="67"/>
        <end position="265"/>
    </location>
</feature>
<gene>
    <name evidence="2" type="primary">galE</name>
    <name evidence="2" type="ORF">HMPREF0061_0450</name>
</gene>
<dbReference type="InterPro" id="IPR036291">
    <property type="entry name" value="NAD(P)-bd_dom_sf"/>
</dbReference>
<dbReference type="EC" id="5.1.3.2" evidence="2"/>
<keyword evidence="2" id="KW-0413">Isomerase</keyword>
<dbReference type="Proteomes" id="UP000003764">
    <property type="component" value="Unassembled WGS sequence"/>
</dbReference>
<reference evidence="2 3" key="1">
    <citation type="submission" date="2010-04" db="EMBL/GenBank/DDBJ databases">
        <authorList>
            <person name="Muzny D."/>
            <person name="Qin X."/>
            <person name="Deng J."/>
            <person name="Jiang H."/>
            <person name="Liu Y."/>
            <person name="Qu J."/>
            <person name="Song X.-Z."/>
            <person name="Zhang L."/>
            <person name="Thornton R."/>
            <person name="Coyle M."/>
            <person name="Francisco L."/>
            <person name="Jackson L."/>
            <person name="Javaid M."/>
            <person name="Korchina V."/>
            <person name="Kovar C."/>
            <person name="Mata R."/>
            <person name="Mathew T."/>
            <person name="Ngo R."/>
            <person name="Nguyen L."/>
            <person name="Nguyen N."/>
            <person name="Okwuonu G."/>
            <person name="Ongeri F."/>
            <person name="Pham C."/>
            <person name="Simmons D."/>
            <person name="Wilczek-Boney K."/>
            <person name="Hale W."/>
            <person name="Jakkamsetti A."/>
            <person name="Pham P."/>
            <person name="Ruth R."/>
            <person name="San Lucas F."/>
            <person name="Warren J."/>
            <person name="Zhang J."/>
            <person name="Zhao Z."/>
            <person name="Zhou C."/>
            <person name="Zhu D."/>
            <person name="Lee S."/>
            <person name="Bess C."/>
            <person name="Blankenburg K."/>
            <person name="Forbes L."/>
            <person name="Fu Q."/>
            <person name="Gubbala S."/>
            <person name="Hirani K."/>
            <person name="Jayaseelan J.C."/>
            <person name="Lara F."/>
            <person name="Munidasa M."/>
            <person name="Palculict T."/>
            <person name="Patil S."/>
            <person name="Pu L.-L."/>
            <person name="Saada N."/>
            <person name="Tang L."/>
            <person name="Weissenberger G."/>
            <person name="Zhu Y."/>
            <person name="Hemphill L."/>
            <person name="Shang Y."/>
            <person name="Youmans B."/>
            <person name="Ayvaz T."/>
            <person name="Ross M."/>
            <person name="Santibanez J."/>
            <person name="Aqrawi P."/>
            <person name="Gross S."/>
            <person name="Joshi V."/>
            <person name="Fowler G."/>
            <person name="Nazareth L."/>
            <person name="Reid J."/>
            <person name="Worley K."/>
            <person name="Petrosino J."/>
            <person name="Highlander S."/>
            <person name="Gibbs R."/>
            <person name="Gibbs R."/>
        </authorList>
    </citation>
    <scope>NUCLEOTIDE SEQUENCE [LARGE SCALE GENOMIC DNA]</scope>
    <source>
        <strain evidence="2 3">ATCC 11563</strain>
    </source>
</reference>
<protein>
    <submittedName>
        <fullName evidence="2">NAD dependent epimerase/dehydratase family protein</fullName>
        <ecNumber evidence="2">5.1.3.2</ecNumber>
    </submittedName>
</protein>
<dbReference type="EMBL" id="ADNT01000039">
    <property type="protein sequence ID" value="EFG50227.1"/>
    <property type="molecule type" value="Genomic_DNA"/>
</dbReference>
<evidence type="ECO:0000313" key="3">
    <source>
        <dbReference type="Proteomes" id="UP000003764"/>
    </source>
</evidence>
<keyword evidence="3" id="KW-1185">Reference proteome</keyword>
<name>A0ABP2I8H7_AERVM</name>
<dbReference type="PANTHER" id="PTHR43245">
    <property type="entry name" value="BIFUNCTIONAL POLYMYXIN RESISTANCE PROTEIN ARNA"/>
    <property type="match status" value="1"/>
</dbReference>
<dbReference type="InterPro" id="IPR050177">
    <property type="entry name" value="Lipid_A_modif_metabolic_enz"/>
</dbReference>
<evidence type="ECO:0000259" key="1">
    <source>
        <dbReference type="Pfam" id="PF01370"/>
    </source>
</evidence>
<dbReference type="Pfam" id="PF01370">
    <property type="entry name" value="Epimerase"/>
    <property type="match status" value="1"/>
</dbReference>
<proteinExistence type="predicted"/>
<dbReference type="SUPFAM" id="SSF51735">
    <property type="entry name" value="NAD(P)-binding Rossmann-fold domains"/>
    <property type="match status" value="1"/>
</dbReference>
<dbReference type="InterPro" id="IPR001509">
    <property type="entry name" value="Epimerase_deHydtase"/>
</dbReference>
<sequence>MDGEYVKKRSLWFDLICFIGTFTAVLKSKGVIEGGTGVIAKMTKDKEESKGSSHSNLLRGETMKRVLITGKNSYIGTSLENWFMREPDKYIVDTVDMKDGSWKEKDFSLYDVVFHVAGIAHVSSDPKMEDLYYKVNRDLTIETAEKAKAEGVKQFIFMSSIIVYGDSSGSKRVIDRNTVPTPSNFYGNSKLQAEEGIKDLESDDFKIVVLRPPMIYGKGSKGNYPRLANMSKKIPVFPDIDNERSMLHIDNLCEFIKVMVDHEEAGLYFPQNKEYVKTSELVRLIGEIHGKKIMMTKMFNPVLRLMFGIGIVNKIFGNLVYEKSMSDYDKTNYRIRTFRESIELTELESGR</sequence>
<comment type="caution">
    <text evidence="2">The sequence shown here is derived from an EMBL/GenBank/DDBJ whole genome shotgun (WGS) entry which is preliminary data.</text>
</comment>
<dbReference type="PANTHER" id="PTHR43245:SF58">
    <property type="entry name" value="BLL5923 PROTEIN"/>
    <property type="match status" value="1"/>
</dbReference>
<accession>A0ABP2I8H7</accession>